<dbReference type="Pfam" id="PF06884">
    <property type="entry name" value="DUF1264"/>
    <property type="match status" value="1"/>
</dbReference>
<comment type="similarity">
    <text evidence="1">Belongs to the OBAP family.</text>
</comment>
<dbReference type="EMBL" id="AZHC01000039">
    <property type="protein sequence ID" value="OAA35802.1"/>
    <property type="molecule type" value="Genomic_DNA"/>
</dbReference>
<evidence type="ECO:0000256" key="1">
    <source>
        <dbReference type="ARBA" id="ARBA00009740"/>
    </source>
</evidence>
<evidence type="ECO:0000313" key="3">
    <source>
        <dbReference type="Proteomes" id="UP000243498"/>
    </source>
</evidence>
<dbReference type="AlphaFoldDB" id="A0A166XGY7"/>
<sequence length="221" mass="24985">MESPSGLGAAGGQPTSTKDRALLEAASTTQDFQPIKNICAHLNAFHVYADDVGRSVEANHYCSQINADVRQCLLYDSPEPAARLIGIEYMITPRLYESLPQEERRLWHSHVYEVKSGMLVMPNRLVPQTLWDAAETKEMEEIVTLYGKTYHLWQTDRGDGLPLGEPKLMTSYTADGQLDFKKVKERDERLGTNYEEKRKARRDICAPEIHRDADCAWGAGQ</sequence>
<reference evidence="2 3" key="1">
    <citation type="journal article" date="2016" name="Genome Biol. Evol.">
        <title>Divergent and convergent evolution of fungal pathogenicity.</title>
        <authorList>
            <person name="Shang Y."/>
            <person name="Xiao G."/>
            <person name="Zheng P."/>
            <person name="Cen K."/>
            <person name="Zhan S."/>
            <person name="Wang C."/>
        </authorList>
    </citation>
    <scope>NUCLEOTIDE SEQUENCE [LARGE SCALE GENOMIC DNA]</scope>
    <source>
        <strain evidence="2 3">RCEF 4871</strain>
    </source>
</reference>
<protein>
    <submittedName>
        <fullName evidence="2">DUF1264 domain protein</fullName>
    </submittedName>
</protein>
<dbReference type="PANTHER" id="PTHR31360">
    <property type="match status" value="1"/>
</dbReference>
<gene>
    <name evidence="2" type="ORF">NOR_07819</name>
</gene>
<dbReference type="InterPro" id="IPR010686">
    <property type="entry name" value="OBAP-like"/>
</dbReference>
<comment type="caution">
    <text evidence="2">The sequence shown here is derived from an EMBL/GenBank/DDBJ whole genome shotgun (WGS) entry which is preliminary data.</text>
</comment>
<organism evidence="2 3">
    <name type="scientific">Metarhizium rileyi (strain RCEF 4871)</name>
    <name type="common">Nomuraea rileyi</name>
    <dbReference type="NCBI Taxonomy" id="1649241"/>
    <lineage>
        <taxon>Eukaryota</taxon>
        <taxon>Fungi</taxon>
        <taxon>Dikarya</taxon>
        <taxon>Ascomycota</taxon>
        <taxon>Pezizomycotina</taxon>
        <taxon>Sordariomycetes</taxon>
        <taxon>Hypocreomycetidae</taxon>
        <taxon>Hypocreales</taxon>
        <taxon>Clavicipitaceae</taxon>
        <taxon>Metarhizium</taxon>
    </lineage>
</organism>
<name>A0A166XGY7_METRR</name>
<dbReference type="OMA" id="RHVEAHH"/>
<keyword evidence="3" id="KW-1185">Reference proteome</keyword>
<dbReference type="Proteomes" id="UP000243498">
    <property type="component" value="Unassembled WGS sequence"/>
</dbReference>
<dbReference type="STRING" id="1081105.A0A166XGY7"/>
<proteinExistence type="inferred from homology"/>
<dbReference type="PANTHER" id="PTHR31360:SF0">
    <property type="entry name" value="OIL BODY-ASSOCIATED PROTEIN 1B"/>
    <property type="match status" value="1"/>
</dbReference>
<accession>A0A166XGY7</accession>
<dbReference type="OrthoDB" id="1901244at2759"/>
<evidence type="ECO:0000313" key="2">
    <source>
        <dbReference type="EMBL" id="OAA35802.1"/>
    </source>
</evidence>